<gene>
    <name evidence="2" type="ORF">RFH988_LOCUS3666</name>
    <name evidence="3" type="ORF">SEV965_LOCUS1766</name>
</gene>
<dbReference type="CDD" id="cd03419">
    <property type="entry name" value="GRX_GRXh_1_2_like"/>
    <property type="match status" value="1"/>
</dbReference>
<dbReference type="Pfam" id="PF00462">
    <property type="entry name" value="Glutaredoxin"/>
    <property type="match status" value="1"/>
</dbReference>
<dbReference type="InterPro" id="IPR036249">
    <property type="entry name" value="Thioredoxin-like_sf"/>
</dbReference>
<dbReference type="GO" id="GO:0005737">
    <property type="term" value="C:cytoplasm"/>
    <property type="evidence" value="ECO:0007669"/>
    <property type="project" value="TreeGrafter"/>
</dbReference>
<feature type="domain" description="Glutaredoxin" evidence="1">
    <location>
        <begin position="45"/>
        <end position="99"/>
    </location>
</feature>
<evidence type="ECO:0000313" key="2">
    <source>
        <dbReference type="EMBL" id="CAF0795931.1"/>
    </source>
</evidence>
<dbReference type="GO" id="GO:0034599">
    <property type="term" value="P:cellular response to oxidative stress"/>
    <property type="evidence" value="ECO:0007669"/>
    <property type="project" value="TreeGrafter"/>
</dbReference>
<dbReference type="Proteomes" id="UP000663889">
    <property type="component" value="Unassembled WGS sequence"/>
</dbReference>
<dbReference type="InterPro" id="IPR011899">
    <property type="entry name" value="Glutaredoxin_euk/vir"/>
</dbReference>
<dbReference type="EMBL" id="CAJNOO010000089">
    <property type="protein sequence ID" value="CAF0795931.1"/>
    <property type="molecule type" value="Genomic_DNA"/>
</dbReference>
<dbReference type="InterPro" id="IPR014025">
    <property type="entry name" value="Glutaredoxin_subgr"/>
</dbReference>
<evidence type="ECO:0000313" key="3">
    <source>
        <dbReference type="EMBL" id="CAF0823995.1"/>
    </source>
</evidence>
<dbReference type="PRINTS" id="PR00160">
    <property type="entry name" value="GLUTAREDOXIN"/>
</dbReference>
<dbReference type="Proteomes" id="UP000663882">
    <property type="component" value="Unassembled WGS sequence"/>
</dbReference>
<dbReference type="EMBL" id="CAJNOU010000035">
    <property type="protein sequence ID" value="CAF0823995.1"/>
    <property type="molecule type" value="Genomic_DNA"/>
</dbReference>
<dbReference type="PANTHER" id="PTHR45694">
    <property type="entry name" value="GLUTAREDOXIN 2"/>
    <property type="match status" value="1"/>
</dbReference>
<proteinExistence type="predicted"/>
<dbReference type="PANTHER" id="PTHR45694:SF18">
    <property type="entry name" value="GLUTAREDOXIN-1-RELATED"/>
    <property type="match status" value="1"/>
</dbReference>
<sequence>MSSSGSGDKASGNSIKDEINQLIKDHKVMVFSKTSLIFFLLYKGPYCTKAKKILGKYKIKDYKVIELDKMKNGDDYQDELGRITDADTVPRVFIDGECIGGGDDTERLEKQGELEKKLKKVNALEE</sequence>
<dbReference type="Gene3D" id="3.40.30.10">
    <property type="entry name" value="Glutaredoxin"/>
    <property type="match status" value="1"/>
</dbReference>
<dbReference type="PROSITE" id="PS51354">
    <property type="entry name" value="GLUTAREDOXIN_2"/>
    <property type="match status" value="1"/>
</dbReference>
<dbReference type="OrthoDB" id="418495at2759"/>
<reference evidence="3" key="1">
    <citation type="submission" date="2021-02" db="EMBL/GenBank/DDBJ databases">
        <authorList>
            <person name="Nowell W R."/>
        </authorList>
    </citation>
    <scope>NUCLEOTIDE SEQUENCE</scope>
</reference>
<dbReference type="GO" id="GO:0015038">
    <property type="term" value="F:glutathione disulfide oxidoreductase activity"/>
    <property type="evidence" value="ECO:0007669"/>
    <property type="project" value="TreeGrafter"/>
</dbReference>
<accession>A0A813UAI7</accession>
<dbReference type="SUPFAM" id="SSF52833">
    <property type="entry name" value="Thioredoxin-like"/>
    <property type="match status" value="1"/>
</dbReference>
<evidence type="ECO:0000259" key="1">
    <source>
        <dbReference type="Pfam" id="PF00462"/>
    </source>
</evidence>
<name>A0A813UAI7_9BILA</name>
<dbReference type="AlphaFoldDB" id="A0A813UAI7"/>
<dbReference type="InterPro" id="IPR002109">
    <property type="entry name" value="Glutaredoxin"/>
</dbReference>
<organism evidence="3 4">
    <name type="scientific">Rotaria sordida</name>
    <dbReference type="NCBI Taxonomy" id="392033"/>
    <lineage>
        <taxon>Eukaryota</taxon>
        <taxon>Metazoa</taxon>
        <taxon>Spiralia</taxon>
        <taxon>Gnathifera</taxon>
        <taxon>Rotifera</taxon>
        <taxon>Eurotatoria</taxon>
        <taxon>Bdelloidea</taxon>
        <taxon>Philodinida</taxon>
        <taxon>Philodinidae</taxon>
        <taxon>Rotaria</taxon>
    </lineage>
</organism>
<dbReference type="NCBIfam" id="TIGR02180">
    <property type="entry name" value="GRX_euk"/>
    <property type="match status" value="1"/>
</dbReference>
<protein>
    <recommendedName>
        <fullName evidence="1">Glutaredoxin domain-containing protein</fullName>
    </recommendedName>
</protein>
<comment type="caution">
    <text evidence="3">The sequence shown here is derived from an EMBL/GenBank/DDBJ whole genome shotgun (WGS) entry which is preliminary data.</text>
</comment>
<evidence type="ECO:0000313" key="4">
    <source>
        <dbReference type="Proteomes" id="UP000663889"/>
    </source>
</evidence>